<evidence type="ECO:0000256" key="1">
    <source>
        <dbReference type="SAM" id="Phobius"/>
    </source>
</evidence>
<proteinExistence type="predicted"/>
<keyword evidence="1" id="KW-0472">Membrane</keyword>
<feature type="transmembrane region" description="Helical" evidence="1">
    <location>
        <begin position="102"/>
        <end position="125"/>
    </location>
</feature>
<reference evidence="2" key="1">
    <citation type="submission" date="2019-08" db="EMBL/GenBank/DDBJ databases">
        <title>Genomic characterization of a novel candidate phylum (ARYD3) from a high temperature, high salinity tertiary oil reservoir in north central Oklahoma, USA.</title>
        <authorList>
            <person name="Youssef N.H."/>
            <person name="Yadav A."/>
            <person name="Elshahed M.S."/>
        </authorList>
    </citation>
    <scope>NUCLEOTIDE SEQUENCE [LARGE SCALE GENOMIC DNA]</scope>
    <source>
        <strain evidence="2">ARYD3</strain>
    </source>
</reference>
<protein>
    <submittedName>
        <fullName evidence="2">Uncharacterized protein</fullName>
    </submittedName>
</protein>
<keyword evidence="1" id="KW-1133">Transmembrane helix</keyword>
<evidence type="ECO:0000313" key="3">
    <source>
        <dbReference type="Proteomes" id="UP000324143"/>
    </source>
</evidence>
<comment type="caution">
    <text evidence="2">The sequence shown here is derived from an EMBL/GenBank/DDBJ whole genome shotgun (WGS) entry which is preliminary data.</text>
</comment>
<organism evidence="2 3">
    <name type="scientific">Candidatus Mcinerneyibacterium aminivorans</name>
    <dbReference type="NCBI Taxonomy" id="2703815"/>
    <lineage>
        <taxon>Bacteria</taxon>
        <taxon>Candidatus Macinerneyibacteriota</taxon>
        <taxon>Candidatus Mcinerneyibacteria</taxon>
        <taxon>Candidatus Mcinerneyibacteriales</taxon>
        <taxon>Candidatus Mcinerneyibacteriaceae</taxon>
        <taxon>Candidatus Mcinerneyibacterium</taxon>
    </lineage>
</organism>
<keyword evidence="1" id="KW-0812">Transmembrane</keyword>
<sequence>MNKEDKDKKKFDEYYVEKLLFSRENPEVPEELKKNTLNTISKLNMLNSEEKERQNKVFSYIVGIFAVLMVLFAIVVAQNLNVITFVLDLYKKFNEIIDIESIIFNIKYLLLFASLIPAGIIFYLMHKKHNN</sequence>
<gene>
    <name evidence="2" type="ORF">FXF47_06345</name>
</gene>
<name>A0A5D0MHZ1_9BACT</name>
<keyword evidence="3" id="KW-1185">Reference proteome</keyword>
<dbReference type="Proteomes" id="UP000324143">
    <property type="component" value="Unassembled WGS sequence"/>
</dbReference>
<accession>A0A5D0MHZ1</accession>
<feature type="transmembrane region" description="Helical" evidence="1">
    <location>
        <begin position="57"/>
        <end position="82"/>
    </location>
</feature>
<dbReference type="AlphaFoldDB" id="A0A5D0MHZ1"/>
<dbReference type="EMBL" id="VSIX01000058">
    <property type="protein sequence ID" value="TYB31040.1"/>
    <property type="molecule type" value="Genomic_DNA"/>
</dbReference>
<evidence type="ECO:0000313" key="2">
    <source>
        <dbReference type="EMBL" id="TYB31040.1"/>
    </source>
</evidence>